<dbReference type="Gene3D" id="2.40.50.580">
    <property type="match status" value="1"/>
</dbReference>
<dbReference type="Proteomes" id="UP000188603">
    <property type="component" value="Chromosome"/>
</dbReference>
<keyword evidence="5" id="KW-1185">Reference proteome</keyword>
<dbReference type="EMBL" id="CP019699">
    <property type="protein sequence ID" value="AQS57331.1"/>
    <property type="molecule type" value="Genomic_DNA"/>
</dbReference>
<evidence type="ECO:0000313" key="5">
    <source>
        <dbReference type="Proteomes" id="UP000188603"/>
    </source>
</evidence>
<feature type="domain" description="SfsA N-terminal OB" evidence="3">
    <location>
        <begin position="13"/>
        <end position="89"/>
    </location>
</feature>
<dbReference type="PANTHER" id="PTHR30545">
    <property type="entry name" value="SUGAR FERMENTATION STIMULATION PROTEIN A"/>
    <property type="match status" value="1"/>
</dbReference>
<dbReference type="Pfam" id="PF17746">
    <property type="entry name" value="SfsA_N"/>
    <property type="match status" value="1"/>
</dbReference>
<reference evidence="4 5" key="1">
    <citation type="journal article" date="2015" name="Int. J. Syst. Evol. Microbiol.">
        <title>Novibacillus thermophilus gen. nov., sp. nov., a Gram-staining-negative and moderately thermophilic member of the family Thermoactinomycetaceae.</title>
        <authorList>
            <person name="Yang G."/>
            <person name="Chen J."/>
            <person name="Zhou S."/>
        </authorList>
    </citation>
    <scope>NUCLEOTIDE SEQUENCE [LARGE SCALE GENOMIC DNA]</scope>
    <source>
        <strain evidence="4 5">SG-1</strain>
    </source>
</reference>
<dbReference type="GO" id="GO:0003677">
    <property type="term" value="F:DNA binding"/>
    <property type="evidence" value="ECO:0007669"/>
    <property type="project" value="InterPro"/>
</dbReference>
<dbReference type="NCBIfam" id="TIGR00230">
    <property type="entry name" value="sfsA"/>
    <property type="match status" value="1"/>
</dbReference>
<dbReference type="InterPro" id="IPR041465">
    <property type="entry name" value="SfsA_N"/>
</dbReference>
<sequence length="248" mass="27675">MSRDHDLRKARFIERPNRFLILCQLEGESANDGYANGPVVEAHLPDPGRMNELLVPGRHIWLKPSKNPARKTKWTAVLTEVPESRTLVSIDATLPNRLIADALAKESLSELTGWKLDRQEAKIGDSRFDFLLEDADGRKMALEVKSVTLVQGGIGLFPDAVTARGARHVRELADLCRKTSWEAAVLFVGQRKDIERIRPAADIDPVFADTLAEAYQAGVRLIARRCQVTRHSVILDQAVPVEIEGRQT</sequence>
<evidence type="ECO:0000259" key="2">
    <source>
        <dbReference type="Pfam" id="PF03749"/>
    </source>
</evidence>
<evidence type="ECO:0000259" key="3">
    <source>
        <dbReference type="Pfam" id="PF17746"/>
    </source>
</evidence>
<dbReference type="Gene3D" id="3.40.1350.60">
    <property type="match status" value="1"/>
</dbReference>
<gene>
    <name evidence="1" type="primary">sfsA</name>
    <name evidence="4" type="ORF">B0W44_01195</name>
</gene>
<feature type="domain" description="Sugar fermentation stimulation protein C-terminal" evidence="2">
    <location>
        <begin position="94"/>
        <end position="230"/>
    </location>
</feature>
<organism evidence="4 5">
    <name type="scientific">Novibacillus thermophilus</name>
    <dbReference type="NCBI Taxonomy" id="1471761"/>
    <lineage>
        <taxon>Bacteria</taxon>
        <taxon>Bacillati</taxon>
        <taxon>Bacillota</taxon>
        <taxon>Bacilli</taxon>
        <taxon>Bacillales</taxon>
        <taxon>Thermoactinomycetaceae</taxon>
        <taxon>Novibacillus</taxon>
    </lineage>
</organism>
<dbReference type="AlphaFoldDB" id="A0A1U9KBG9"/>
<dbReference type="InterPro" id="IPR005224">
    <property type="entry name" value="SfsA"/>
</dbReference>
<dbReference type="HAMAP" id="MF_00095">
    <property type="entry name" value="SfsA"/>
    <property type="match status" value="1"/>
</dbReference>
<dbReference type="PANTHER" id="PTHR30545:SF2">
    <property type="entry name" value="SUGAR FERMENTATION STIMULATION PROTEIN A"/>
    <property type="match status" value="1"/>
</dbReference>
<evidence type="ECO:0000313" key="4">
    <source>
        <dbReference type="EMBL" id="AQS57331.1"/>
    </source>
</evidence>
<proteinExistence type="inferred from homology"/>
<dbReference type="InterPro" id="IPR040452">
    <property type="entry name" value="SfsA_C"/>
</dbReference>
<dbReference type="CDD" id="cd22359">
    <property type="entry name" value="SfsA-like_bacterial"/>
    <property type="match status" value="1"/>
</dbReference>
<dbReference type="STRING" id="1471761.B0W44_01195"/>
<dbReference type="Pfam" id="PF03749">
    <property type="entry name" value="SfsA"/>
    <property type="match status" value="1"/>
</dbReference>
<comment type="similarity">
    <text evidence="1">Belongs to the SfsA family.</text>
</comment>
<name>A0A1U9KBG9_9BACL</name>
<protein>
    <recommendedName>
        <fullName evidence="1">Sugar fermentation stimulation protein homolog</fullName>
    </recommendedName>
</protein>
<evidence type="ECO:0000256" key="1">
    <source>
        <dbReference type="HAMAP-Rule" id="MF_00095"/>
    </source>
</evidence>
<accession>A0A1U9KBG9</accession>
<dbReference type="KEGG" id="ntr:B0W44_01195"/>